<dbReference type="InterPro" id="IPR001967">
    <property type="entry name" value="Peptidase_S11_N"/>
</dbReference>
<keyword evidence="2 10" id="KW-0732">Signal</keyword>
<evidence type="ECO:0000256" key="5">
    <source>
        <dbReference type="ARBA" id="ARBA00022984"/>
    </source>
</evidence>
<dbReference type="EMBL" id="PDOC01000005">
    <property type="protein sequence ID" value="PIL44979.1"/>
    <property type="molecule type" value="Genomic_DNA"/>
</dbReference>
<evidence type="ECO:0000256" key="9">
    <source>
        <dbReference type="RuleBase" id="RU004016"/>
    </source>
</evidence>
<sequence length="349" mass="37823">MLRLVWLMMLVLTAGFSLPVQAEAGRSRAQAGKVVRAGAPAKTVKAAKATARKPPAVKARGKRLKATRAVPATSARQVVRIKRPRAHQHYRAATVQSDHPAALASNAVLILDPATRVVLFEKNAESVMPIASLTKLMTALVVVEARQDMDEVIAITDDDIDRMKNSTSRLRVGTRLPRSAMLHLALMSSENRAANALGRNFPGGARAFVAAMNARAKSLGMTRTRYVEPTGLSSANVSTAGDLAKLVVAAQRHPLIREYSTDEDHTIQQAGHTTPYHNSNRLISNASWDIDLQKTGYISEAGRCMVLHTEIGGRDVVMVFLDSQGSMSRAADANRVRAWLASDHRSAQQ</sequence>
<name>A0A2G8TGA9_9BURK</name>
<dbReference type="RefSeq" id="WP_099788483.1">
    <property type="nucleotide sequence ID" value="NZ_JBHLYV010000032.1"/>
</dbReference>
<reference evidence="12 13" key="1">
    <citation type="submission" date="2017-10" db="EMBL/GenBank/DDBJ databases">
        <title>Massilia psychrophilum sp. nov., a novel purple-pigmented bacterium isolated from Tianshan glacier, Xinjiang Municipality, China.</title>
        <authorList>
            <person name="Wang H."/>
        </authorList>
    </citation>
    <scope>NUCLEOTIDE SEQUENCE [LARGE SCALE GENOMIC DNA]</scope>
    <source>
        <strain evidence="12 13">JCM 30074</strain>
    </source>
</reference>
<dbReference type="AlphaFoldDB" id="A0A2G8TGA9"/>
<keyword evidence="4" id="KW-0133">Cell shape</keyword>
<keyword evidence="3" id="KW-0378">Hydrolase</keyword>
<proteinExistence type="inferred from homology"/>
<evidence type="ECO:0000313" key="13">
    <source>
        <dbReference type="Proteomes" id="UP000230390"/>
    </source>
</evidence>
<dbReference type="OrthoDB" id="5688590at2"/>
<keyword evidence="6" id="KW-0961">Cell wall biogenesis/degradation</keyword>
<feature type="chain" id="PRO_5013890099" evidence="10">
    <location>
        <begin position="23"/>
        <end position="349"/>
    </location>
</feature>
<dbReference type="PRINTS" id="PR00725">
    <property type="entry name" value="DADACBPTASE1"/>
</dbReference>
<feature type="active site" description="Acyl-ester intermediate" evidence="7">
    <location>
        <position position="132"/>
    </location>
</feature>
<feature type="signal peptide" evidence="10">
    <location>
        <begin position="1"/>
        <end position="22"/>
    </location>
</feature>
<dbReference type="InterPro" id="IPR012338">
    <property type="entry name" value="Beta-lactam/transpept-like"/>
</dbReference>
<evidence type="ECO:0000259" key="11">
    <source>
        <dbReference type="Pfam" id="PF00768"/>
    </source>
</evidence>
<dbReference type="GO" id="GO:0009252">
    <property type="term" value="P:peptidoglycan biosynthetic process"/>
    <property type="evidence" value="ECO:0007669"/>
    <property type="project" value="UniProtKB-KW"/>
</dbReference>
<evidence type="ECO:0000256" key="4">
    <source>
        <dbReference type="ARBA" id="ARBA00022960"/>
    </source>
</evidence>
<dbReference type="NCBIfam" id="NF008668">
    <property type="entry name" value="PRK11669.1"/>
    <property type="match status" value="1"/>
</dbReference>
<dbReference type="GO" id="GO:0009002">
    <property type="term" value="F:serine-type D-Ala-D-Ala carboxypeptidase activity"/>
    <property type="evidence" value="ECO:0007669"/>
    <property type="project" value="InterPro"/>
</dbReference>
<evidence type="ECO:0000256" key="8">
    <source>
        <dbReference type="PIRSR" id="PIRSR618044-2"/>
    </source>
</evidence>
<evidence type="ECO:0000313" key="12">
    <source>
        <dbReference type="EMBL" id="PIL44979.1"/>
    </source>
</evidence>
<feature type="binding site" evidence="8">
    <location>
        <position position="294"/>
    </location>
    <ligand>
        <name>substrate</name>
    </ligand>
</feature>
<dbReference type="PANTHER" id="PTHR21581">
    <property type="entry name" value="D-ALANYL-D-ALANINE CARBOXYPEPTIDASE"/>
    <property type="match status" value="1"/>
</dbReference>
<dbReference type="GO" id="GO:0008360">
    <property type="term" value="P:regulation of cell shape"/>
    <property type="evidence" value="ECO:0007669"/>
    <property type="project" value="UniProtKB-KW"/>
</dbReference>
<comment type="similarity">
    <text evidence="1 9">Belongs to the peptidase S11 family.</text>
</comment>
<feature type="active site" description="Proton acceptor" evidence="7">
    <location>
        <position position="135"/>
    </location>
</feature>
<protein>
    <submittedName>
        <fullName evidence="12">D-alanyl-D-alanine endopeptidase</fullName>
    </submittedName>
</protein>
<dbReference type="Proteomes" id="UP000230390">
    <property type="component" value="Unassembled WGS sequence"/>
</dbReference>
<feature type="active site" evidence="7">
    <location>
        <position position="189"/>
    </location>
</feature>
<dbReference type="SUPFAM" id="SSF56601">
    <property type="entry name" value="beta-lactamase/transpeptidase-like"/>
    <property type="match status" value="1"/>
</dbReference>
<gene>
    <name evidence="12" type="ORF">CR105_10935</name>
</gene>
<dbReference type="PANTHER" id="PTHR21581:SF26">
    <property type="entry name" value="D-ALANYL-D-ALANINE ENDOPEPTIDASE"/>
    <property type="match status" value="1"/>
</dbReference>
<accession>A0A2G8TGA9</accession>
<dbReference type="GO" id="GO:0071555">
    <property type="term" value="P:cell wall organization"/>
    <property type="evidence" value="ECO:0007669"/>
    <property type="project" value="UniProtKB-KW"/>
</dbReference>
<organism evidence="12 13">
    <name type="scientific">Massilia eurypsychrophila</name>
    <dbReference type="NCBI Taxonomy" id="1485217"/>
    <lineage>
        <taxon>Bacteria</taxon>
        <taxon>Pseudomonadati</taxon>
        <taxon>Pseudomonadota</taxon>
        <taxon>Betaproteobacteria</taxon>
        <taxon>Burkholderiales</taxon>
        <taxon>Oxalobacteraceae</taxon>
        <taxon>Telluria group</taxon>
        <taxon>Massilia</taxon>
    </lineage>
</organism>
<evidence type="ECO:0000256" key="7">
    <source>
        <dbReference type="PIRSR" id="PIRSR618044-1"/>
    </source>
</evidence>
<evidence type="ECO:0000256" key="10">
    <source>
        <dbReference type="SAM" id="SignalP"/>
    </source>
</evidence>
<dbReference type="Gene3D" id="3.40.710.10">
    <property type="entry name" value="DD-peptidase/beta-lactamase superfamily"/>
    <property type="match status" value="1"/>
</dbReference>
<evidence type="ECO:0000256" key="1">
    <source>
        <dbReference type="ARBA" id="ARBA00007164"/>
    </source>
</evidence>
<dbReference type="Pfam" id="PF00768">
    <property type="entry name" value="Peptidase_S11"/>
    <property type="match status" value="1"/>
</dbReference>
<dbReference type="InterPro" id="IPR018044">
    <property type="entry name" value="Peptidase_S11"/>
</dbReference>
<evidence type="ECO:0000256" key="2">
    <source>
        <dbReference type="ARBA" id="ARBA00022729"/>
    </source>
</evidence>
<feature type="domain" description="Peptidase S11 D-alanyl-D-alanine carboxypeptidase A N-terminal" evidence="11">
    <location>
        <begin position="96"/>
        <end position="324"/>
    </location>
</feature>
<keyword evidence="13" id="KW-1185">Reference proteome</keyword>
<keyword evidence="5" id="KW-0573">Peptidoglycan synthesis</keyword>
<evidence type="ECO:0000256" key="6">
    <source>
        <dbReference type="ARBA" id="ARBA00023316"/>
    </source>
</evidence>
<evidence type="ECO:0000256" key="3">
    <source>
        <dbReference type="ARBA" id="ARBA00022801"/>
    </source>
</evidence>
<dbReference type="GO" id="GO:0006508">
    <property type="term" value="P:proteolysis"/>
    <property type="evidence" value="ECO:0007669"/>
    <property type="project" value="InterPro"/>
</dbReference>
<comment type="caution">
    <text evidence="12">The sequence shown here is derived from an EMBL/GenBank/DDBJ whole genome shotgun (WGS) entry which is preliminary data.</text>
</comment>